<dbReference type="Pfam" id="PF00583">
    <property type="entry name" value="Acetyltransf_1"/>
    <property type="match status" value="1"/>
</dbReference>
<protein>
    <submittedName>
        <fullName evidence="4">GNAT family N-acetyltransferase</fullName>
        <ecNumber evidence="4">2.3.1.-</ecNumber>
    </submittedName>
</protein>
<keyword evidence="5" id="KW-1185">Reference proteome</keyword>
<name>A0ABU4GH21_9CLOT</name>
<comment type="caution">
    <text evidence="4">The sequence shown here is derived from an EMBL/GenBank/DDBJ whole genome shotgun (WGS) entry which is preliminary data.</text>
</comment>
<dbReference type="InterPro" id="IPR051016">
    <property type="entry name" value="Diverse_Substrate_AcTransf"/>
</dbReference>
<accession>A0ABU4GH21</accession>
<dbReference type="RefSeq" id="WP_318063158.1">
    <property type="nucleotide sequence ID" value="NZ_JAWONS010000099.1"/>
</dbReference>
<dbReference type="GO" id="GO:0016746">
    <property type="term" value="F:acyltransferase activity"/>
    <property type="evidence" value="ECO:0007669"/>
    <property type="project" value="UniProtKB-KW"/>
</dbReference>
<reference evidence="4 5" key="1">
    <citation type="submission" date="2023-10" db="EMBL/GenBank/DDBJ databases">
        <title>A novel Glycoside Hydrolase 43-Like Enzyme from Clostrdium boliviensis is an Endo-xylanase, and a Candidate for Xylooligosaccharides Production from Different Xylan Substrates.</title>
        <authorList>
            <person name="Alvarez M.T."/>
            <person name="Rocabado-Villegas L.R."/>
            <person name="Salas-Veizaga D.M."/>
            <person name="Linares-Pasten J.A."/>
            <person name="Gudmundsdottir E.E."/>
            <person name="Hreggvidsson G.O."/>
            <person name="Adlercreutz P."/>
            <person name="Nordberg Karlsson E."/>
        </authorList>
    </citation>
    <scope>NUCLEOTIDE SEQUENCE [LARGE SCALE GENOMIC DNA]</scope>
    <source>
        <strain evidence="4 5">E-1</strain>
    </source>
</reference>
<dbReference type="InterPro" id="IPR016181">
    <property type="entry name" value="Acyl_CoA_acyltransferase"/>
</dbReference>
<evidence type="ECO:0000313" key="5">
    <source>
        <dbReference type="Proteomes" id="UP001276854"/>
    </source>
</evidence>
<keyword evidence="1 4" id="KW-0808">Transferase</keyword>
<evidence type="ECO:0000313" key="4">
    <source>
        <dbReference type="EMBL" id="MDW2796898.1"/>
    </source>
</evidence>
<evidence type="ECO:0000256" key="2">
    <source>
        <dbReference type="ARBA" id="ARBA00023315"/>
    </source>
</evidence>
<feature type="domain" description="N-acetyltransferase" evidence="3">
    <location>
        <begin position="1"/>
        <end position="146"/>
    </location>
</feature>
<dbReference type="CDD" id="cd04301">
    <property type="entry name" value="NAT_SF"/>
    <property type="match status" value="1"/>
</dbReference>
<dbReference type="PANTHER" id="PTHR10545:SF29">
    <property type="entry name" value="GH14572P-RELATED"/>
    <property type="match status" value="1"/>
</dbReference>
<proteinExistence type="predicted"/>
<dbReference type="EC" id="2.3.1.-" evidence="4"/>
<dbReference type="PANTHER" id="PTHR10545">
    <property type="entry name" value="DIAMINE N-ACETYLTRANSFERASE"/>
    <property type="match status" value="1"/>
</dbReference>
<organism evidence="4 5">
    <name type="scientific">Clostridium boliviensis</name>
    <dbReference type="NCBI Taxonomy" id="318465"/>
    <lineage>
        <taxon>Bacteria</taxon>
        <taxon>Bacillati</taxon>
        <taxon>Bacillota</taxon>
        <taxon>Clostridia</taxon>
        <taxon>Eubacteriales</taxon>
        <taxon>Clostridiaceae</taxon>
        <taxon>Clostridium</taxon>
    </lineage>
</organism>
<dbReference type="Gene3D" id="3.40.630.30">
    <property type="match status" value="1"/>
</dbReference>
<sequence>MKYRKSDLDDCKAIYSLICELENRELPYERFCTIYRKQLSDCNYYCLVCEQDDIVIGVLNIRFESQLHHAEHIAEILEFAVSNTCRSKGIGKELFSQSCEIAKDNGCSHIEVACNQIRKNTHRFYMREGMHNLHFKFSKRLFEDSI</sequence>
<evidence type="ECO:0000259" key="3">
    <source>
        <dbReference type="PROSITE" id="PS51186"/>
    </source>
</evidence>
<evidence type="ECO:0000256" key="1">
    <source>
        <dbReference type="ARBA" id="ARBA00022679"/>
    </source>
</evidence>
<dbReference type="Proteomes" id="UP001276854">
    <property type="component" value="Unassembled WGS sequence"/>
</dbReference>
<gene>
    <name evidence="4" type="ORF">RZO55_04810</name>
</gene>
<keyword evidence="2 4" id="KW-0012">Acyltransferase</keyword>
<dbReference type="SUPFAM" id="SSF55729">
    <property type="entry name" value="Acyl-CoA N-acyltransferases (Nat)"/>
    <property type="match status" value="1"/>
</dbReference>
<dbReference type="InterPro" id="IPR000182">
    <property type="entry name" value="GNAT_dom"/>
</dbReference>
<dbReference type="EMBL" id="JAWONS010000099">
    <property type="protein sequence ID" value="MDW2796898.1"/>
    <property type="molecule type" value="Genomic_DNA"/>
</dbReference>
<dbReference type="PROSITE" id="PS51186">
    <property type="entry name" value="GNAT"/>
    <property type="match status" value="1"/>
</dbReference>